<proteinExistence type="inferred from homology"/>
<dbReference type="EMBL" id="MN738825">
    <property type="protein sequence ID" value="QHT38101.1"/>
    <property type="molecule type" value="Genomic_DNA"/>
</dbReference>
<feature type="domain" description="TauD/TfdA-like" evidence="6">
    <location>
        <begin position="33"/>
        <end position="300"/>
    </location>
</feature>
<evidence type="ECO:0000256" key="2">
    <source>
        <dbReference type="ARBA" id="ARBA00022723"/>
    </source>
</evidence>
<dbReference type="InterPro" id="IPR042098">
    <property type="entry name" value="TauD-like_sf"/>
</dbReference>
<keyword evidence="4" id="KW-0560">Oxidoreductase</keyword>
<reference evidence="7" key="1">
    <citation type="journal article" date="2020" name="Nature">
        <title>Giant virus diversity and host interactions through global metagenomics.</title>
        <authorList>
            <person name="Schulz F."/>
            <person name="Roux S."/>
            <person name="Paez-Espino D."/>
            <person name="Jungbluth S."/>
            <person name="Walsh D.A."/>
            <person name="Denef V.J."/>
            <person name="McMahon K.D."/>
            <person name="Konstantinidis K.T."/>
            <person name="Eloe-Fadrosh E.A."/>
            <person name="Kyrpides N.C."/>
            <person name="Woyke T."/>
        </authorList>
    </citation>
    <scope>NUCLEOTIDE SEQUENCE</scope>
    <source>
        <strain evidence="7">GVMAG-S-ERX556049-19</strain>
    </source>
</reference>
<organism evidence="7">
    <name type="scientific">viral metagenome</name>
    <dbReference type="NCBI Taxonomy" id="1070528"/>
    <lineage>
        <taxon>unclassified sequences</taxon>
        <taxon>metagenomes</taxon>
        <taxon>organismal metagenomes</taxon>
    </lineage>
</organism>
<evidence type="ECO:0000256" key="5">
    <source>
        <dbReference type="ARBA" id="ARBA00023004"/>
    </source>
</evidence>
<dbReference type="PANTHER" id="PTHR30468:SF1">
    <property type="entry name" value="ALPHA-KETOGLUTARATE-DEPENDENT SULFONATE DIOXYGENASE"/>
    <property type="match status" value="1"/>
</dbReference>
<evidence type="ECO:0000256" key="4">
    <source>
        <dbReference type="ARBA" id="ARBA00023002"/>
    </source>
</evidence>
<protein>
    <recommendedName>
        <fullName evidence="6">TauD/TfdA-like domain-containing protein</fullName>
    </recommendedName>
</protein>
<dbReference type="InterPro" id="IPR003819">
    <property type="entry name" value="TauD/TfdA-like"/>
</dbReference>
<dbReference type="Pfam" id="PF02668">
    <property type="entry name" value="TauD"/>
    <property type="match status" value="1"/>
</dbReference>
<accession>A0A6C0FB73</accession>
<keyword evidence="3" id="KW-0223">Dioxygenase</keyword>
<sequence>MFFLFLFLHFLSNGYSFTIDFPYGVNFMAKVSKINLLKLHEEEKQELRFLFKTTPVLVFENQDLTPKQHFQVSTYFDKNHLDDIMHPFKETMVPDAPQVAIRGRGTINNYGLENALIRNSKAFKYNELWHQDLVGIKNVLPNVVSSMYMIKTPEKGGSTKFASLENAYENLSLLHKHIYESTIAIYYSKNIFPEFDFTGYGRIDKFWEKESEEEYIKNRVITPLVIYPDESSTKKSIMLTPNRLFKFKDISPFDSHERMRHLMKNYVLVNDNVGNLDYKEKDLVIFNNRKVIHTSTPTEQYEEDRIMSLLFLGTKTPMKFLHNSL</sequence>
<evidence type="ECO:0000256" key="1">
    <source>
        <dbReference type="ARBA" id="ARBA00005896"/>
    </source>
</evidence>
<dbReference type="GO" id="GO:0005737">
    <property type="term" value="C:cytoplasm"/>
    <property type="evidence" value="ECO:0007669"/>
    <property type="project" value="TreeGrafter"/>
</dbReference>
<dbReference type="SUPFAM" id="SSF51197">
    <property type="entry name" value="Clavaminate synthase-like"/>
    <property type="match status" value="1"/>
</dbReference>
<evidence type="ECO:0000256" key="3">
    <source>
        <dbReference type="ARBA" id="ARBA00022964"/>
    </source>
</evidence>
<comment type="similarity">
    <text evidence="1">Belongs to the TfdA dioxygenase family.</text>
</comment>
<dbReference type="GO" id="GO:0006790">
    <property type="term" value="P:sulfur compound metabolic process"/>
    <property type="evidence" value="ECO:0007669"/>
    <property type="project" value="TreeGrafter"/>
</dbReference>
<evidence type="ECO:0000259" key="6">
    <source>
        <dbReference type="Pfam" id="PF02668"/>
    </source>
</evidence>
<keyword evidence="2" id="KW-0479">Metal-binding</keyword>
<dbReference type="AlphaFoldDB" id="A0A6C0FB73"/>
<dbReference type="GO" id="GO:0046872">
    <property type="term" value="F:metal ion binding"/>
    <property type="evidence" value="ECO:0007669"/>
    <property type="project" value="UniProtKB-KW"/>
</dbReference>
<dbReference type="Gene3D" id="3.60.130.10">
    <property type="entry name" value="Clavaminate synthase-like"/>
    <property type="match status" value="1"/>
</dbReference>
<name>A0A6C0FB73_9ZZZZ</name>
<dbReference type="PANTHER" id="PTHR30468">
    <property type="entry name" value="ALPHA-KETOGLUTARATE-DEPENDENT SULFONATE DIOXYGENASE"/>
    <property type="match status" value="1"/>
</dbReference>
<dbReference type="InterPro" id="IPR051323">
    <property type="entry name" value="AtsK-like"/>
</dbReference>
<keyword evidence="5" id="KW-0408">Iron</keyword>
<evidence type="ECO:0000313" key="7">
    <source>
        <dbReference type="EMBL" id="QHT38101.1"/>
    </source>
</evidence>
<dbReference type="GO" id="GO:0000908">
    <property type="term" value="F:taurine dioxygenase activity"/>
    <property type="evidence" value="ECO:0007669"/>
    <property type="project" value="TreeGrafter"/>
</dbReference>